<keyword evidence="2" id="KW-1185">Reference proteome</keyword>
<proteinExistence type="predicted"/>
<comment type="caution">
    <text evidence="1">The sequence shown here is derived from an EMBL/GenBank/DDBJ whole genome shotgun (WGS) entry which is preliminary data.</text>
</comment>
<protein>
    <submittedName>
        <fullName evidence="1">Uncharacterized protein</fullName>
    </submittedName>
</protein>
<dbReference type="Proteomes" id="UP000608594">
    <property type="component" value="Unassembled WGS sequence"/>
</dbReference>
<dbReference type="EMBL" id="JACOQL010000004">
    <property type="protein sequence ID" value="MBC9247745.1"/>
    <property type="molecule type" value="Genomic_DNA"/>
</dbReference>
<reference evidence="1" key="1">
    <citation type="submission" date="2020-08" db="EMBL/GenBank/DDBJ databases">
        <title>Paracoccus amoyensis sp. nov., isolated from the surface seawater at coast of Xiamen, Fujian.</title>
        <authorList>
            <person name="Lyu L."/>
        </authorList>
    </citation>
    <scope>NUCLEOTIDE SEQUENCE</scope>
    <source>
        <strain evidence="1">11-3</strain>
    </source>
</reference>
<name>A0A926GPS7_9RHOB</name>
<sequence length="214" mass="23007">MPKTGLLFIVIATLLGAIGTATILSADSHQGEATVKAHLTLYVGGELLRNGGTVIVSSIPIPVDELRAMTGPNPAAKDANNAKREYLDQDDILLGAYVTGRANFVEMYYPEGGTFGFNLVADPREATITELITERLLVGASRWPDPKNPGVWIEADTSTIFVDGPKSSKNESRLVRVIESRVNQLEPAIVRYNGVRVKIPTSSQLNSASSGEIE</sequence>
<evidence type="ECO:0000313" key="2">
    <source>
        <dbReference type="Proteomes" id="UP000608594"/>
    </source>
</evidence>
<dbReference type="RefSeq" id="WP_187794250.1">
    <property type="nucleotide sequence ID" value="NZ_JACOQL010000004.1"/>
</dbReference>
<dbReference type="AlphaFoldDB" id="A0A926GPS7"/>
<accession>A0A926GPS7</accession>
<evidence type="ECO:0000313" key="1">
    <source>
        <dbReference type="EMBL" id="MBC9247745.1"/>
    </source>
</evidence>
<organism evidence="1 2">
    <name type="scientific">Paracoccus amoyensis</name>
    <dbReference type="NCBI Taxonomy" id="2760093"/>
    <lineage>
        <taxon>Bacteria</taxon>
        <taxon>Pseudomonadati</taxon>
        <taxon>Pseudomonadota</taxon>
        <taxon>Alphaproteobacteria</taxon>
        <taxon>Rhodobacterales</taxon>
        <taxon>Paracoccaceae</taxon>
        <taxon>Paracoccus</taxon>
    </lineage>
</organism>
<gene>
    <name evidence="1" type="ORF">H4P12_13770</name>
</gene>